<dbReference type="PANTHER" id="PTHR43999">
    <property type="entry name" value="DNAJ HOMOLOG SUBFAMILY C MEMBER 2"/>
    <property type="match status" value="1"/>
</dbReference>
<dbReference type="PRINTS" id="PR00625">
    <property type="entry name" value="JDOMAIN"/>
</dbReference>
<dbReference type="InterPro" id="IPR054076">
    <property type="entry name" value="ZUO1-like_ZHD"/>
</dbReference>
<dbReference type="InterPro" id="IPR001623">
    <property type="entry name" value="DnaJ_domain"/>
</dbReference>
<feature type="compositionally biased region" description="Acidic residues" evidence="2">
    <location>
        <begin position="64"/>
        <end position="80"/>
    </location>
</feature>
<gene>
    <name evidence="4" type="ORF">PANT1444_LOCUS13592</name>
</gene>
<feature type="region of interest" description="Disordered" evidence="2">
    <location>
        <begin position="55"/>
        <end position="86"/>
    </location>
</feature>
<feature type="region of interest" description="Disordered" evidence="2">
    <location>
        <begin position="156"/>
        <end position="185"/>
    </location>
</feature>
<evidence type="ECO:0000259" key="3">
    <source>
        <dbReference type="PROSITE" id="PS50076"/>
    </source>
</evidence>
<dbReference type="PROSITE" id="PS00636">
    <property type="entry name" value="DNAJ_1"/>
    <property type="match status" value="1"/>
</dbReference>
<dbReference type="PROSITE" id="PS50076">
    <property type="entry name" value="DNAJ_2"/>
    <property type="match status" value="1"/>
</dbReference>
<dbReference type="GO" id="GO:0030544">
    <property type="term" value="F:Hsp70 protein binding"/>
    <property type="evidence" value="ECO:0007669"/>
    <property type="project" value="InterPro"/>
</dbReference>
<dbReference type="GO" id="GO:0006450">
    <property type="term" value="P:regulation of translational fidelity"/>
    <property type="evidence" value="ECO:0007669"/>
    <property type="project" value="InterPro"/>
</dbReference>
<dbReference type="GO" id="GO:0043022">
    <property type="term" value="F:ribosome binding"/>
    <property type="evidence" value="ECO:0007669"/>
    <property type="project" value="InterPro"/>
</dbReference>
<evidence type="ECO:0000256" key="2">
    <source>
        <dbReference type="SAM" id="MobiDB-lite"/>
    </source>
</evidence>
<organism evidence="4">
    <name type="scientific">Phaeocystis antarctica</name>
    <dbReference type="NCBI Taxonomy" id="33657"/>
    <lineage>
        <taxon>Eukaryota</taxon>
        <taxon>Haptista</taxon>
        <taxon>Haptophyta</taxon>
        <taxon>Prymnesiophyceae</taxon>
        <taxon>Phaeocystales</taxon>
        <taxon>Phaeocystaceae</taxon>
        <taxon>Phaeocystis</taxon>
    </lineage>
</organism>
<protein>
    <recommendedName>
        <fullName evidence="3">J domain-containing protein</fullName>
    </recommendedName>
</protein>
<proteinExistence type="predicted"/>
<accession>A0A7S0EWR3</accession>
<keyword evidence="1" id="KW-0175">Coiled coil</keyword>
<dbReference type="InterPro" id="IPR018253">
    <property type="entry name" value="DnaJ_domain_CS"/>
</dbReference>
<dbReference type="SUPFAM" id="SSF46565">
    <property type="entry name" value="Chaperone J-domain"/>
    <property type="match status" value="1"/>
</dbReference>
<sequence>MAVQREKENQPVLRLMAPSAGSPTEPKCYKSPAKPTMKRECTRVGRVSSYDQLIKLGDEKDKQDEADEAAGEDGEDGEDDVIVKTNKKSSFMTDEVKEKLQLGGADPYGLLELQDRRYRATADEIRKAYRRLVLKHHPDKKASAVAEAQAAKLEREAKEKKKERESKERQSNGEEIEEEEEDSEEDAQFKLLSAAWDLLGNVERRRAFDSVDYINDDLPTAFRKGKNFYRTFAAPFLRQAKFSELPKVPKLGDEDTPYEEVADFYRFWQNLRSWRSFDLLTEHDQAEAGDREERRWMQRQNKNVTDRIKKDEYKRVMAFVQLAMDHDPRVVANREALVAAKVAAKAAKEDALAQEKAARDAVANAAAEGERQKQAVADVAKAAQSETKATEKREKERLRSLLKKARKELKTLAEAGRWAARAADIEVLAATLSVEQLQALSAALGAATKPDTIAAMEAKLTADVAALVAQ</sequence>
<dbReference type="InterPro" id="IPR044634">
    <property type="entry name" value="Zuotin/DnaJC2"/>
</dbReference>
<feature type="compositionally biased region" description="Acidic residues" evidence="2">
    <location>
        <begin position="174"/>
        <end position="185"/>
    </location>
</feature>
<dbReference type="GO" id="GO:0051083">
    <property type="term" value="P:'de novo' cotranslational protein folding"/>
    <property type="evidence" value="ECO:0007669"/>
    <property type="project" value="InterPro"/>
</dbReference>
<dbReference type="InterPro" id="IPR036869">
    <property type="entry name" value="J_dom_sf"/>
</dbReference>
<dbReference type="Pfam" id="PF21884">
    <property type="entry name" value="ZUO1-like_ZHD"/>
    <property type="match status" value="1"/>
</dbReference>
<reference evidence="4" key="1">
    <citation type="submission" date="2021-01" db="EMBL/GenBank/DDBJ databases">
        <authorList>
            <person name="Corre E."/>
            <person name="Pelletier E."/>
            <person name="Niang G."/>
            <person name="Scheremetjew M."/>
            <person name="Finn R."/>
            <person name="Kale V."/>
            <person name="Holt S."/>
            <person name="Cochrane G."/>
            <person name="Meng A."/>
            <person name="Brown T."/>
            <person name="Cohen L."/>
        </authorList>
    </citation>
    <scope>NUCLEOTIDE SEQUENCE</scope>
    <source>
        <strain evidence="4">CCMP1374</strain>
    </source>
</reference>
<feature type="region of interest" description="Disordered" evidence="2">
    <location>
        <begin position="1"/>
        <end position="42"/>
    </location>
</feature>
<dbReference type="EMBL" id="HBEP01024009">
    <property type="protein sequence ID" value="CAD8495701.1"/>
    <property type="molecule type" value="Transcribed_RNA"/>
</dbReference>
<dbReference type="Gene3D" id="1.10.287.110">
    <property type="entry name" value="DnaJ domain"/>
    <property type="match status" value="1"/>
</dbReference>
<dbReference type="AlphaFoldDB" id="A0A7S0EWR3"/>
<dbReference type="CDD" id="cd06257">
    <property type="entry name" value="DnaJ"/>
    <property type="match status" value="1"/>
</dbReference>
<evidence type="ECO:0000313" key="4">
    <source>
        <dbReference type="EMBL" id="CAD8495701.1"/>
    </source>
</evidence>
<dbReference type="SMART" id="SM00271">
    <property type="entry name" value="DnaJ"/>
    <property type="match status" value="1"/>
</dbReference>
<name>A0A7S0EWR3_9EUKA</name>
<dbReference type="PANTHER" id="PTHR43999:SF1">
    <property type="entry name" value="DNAJ HOMOLOG SUBFAMILY C MEMBER 2"/>
    <property type="match status" value="1"/>
</dbReference>
<dbReference type="GO" id="GO:0005829">
    <property type="term" value="C:cytosol"/>
    <property type="evidence" value="ECO:0007669"/>
    <property type="project" value="TreeGrafter"/>
</dbReference>
<dbReference type="Pfam" id="PF00226">
    <property type="entry name" value="DnaJ"/>
    <property type="match status" value="1"/>
</dbReference>
<feature type="compositionally biased region" description="Basic and acidic residues" evidence="2">
    <location>
        <begin position="156"/>
        <end position="172"/>
    </location>
</feature>
<feature type="domain" description="J" evidence="3">
    <location>
        <begin position="106"/>
        <end position="212"/>
    </location>
</feature>
<feature type="coiled-coil region" evidence="1">
    <location>
        <begin position="388"/>
        <end position="415"/>
    </location>
</feature>
<evidence type="ECO:0000256" key="1">
    <source>
        <dbReference type="SAM" id="Coils"/>
    </source>
</evidence>